<proteinExistence type="predicted"/>
<dbReference type="CDD" id="cd00082">
    <property type="entry name" value="HisKA"/>
    <property type="match status" value="1"/>
</dbReference>
<dbReference type="Pfam" id="PF00672">
    <property type="entry name" value="HAMP"/>
    <property type="match status" value="1"/>
</dbReference>
<dbReference type="Gene3D" id="6.10.340.10">
    <property type="match status" value="1"/>
</dbReference>
<evidence type="ECO:0000256" key="13">
    <source>
        <dbReference type="ARBA" id="ARBA00023136"/>
    </source>
</evidence>
<evidence type="ECO:0000256" key="20">
    <source>
        <dbReference type="SAM" id="Phobius"/>
    </source>
</evidence>
<dbReference type="InterPro" id="IPR029787">
    <property type="entry name" value="Nucleotide_cyclase"/>
</dbReference>
<dbReference type="RefSeq" id="WP_103921946.1">
    <property type="nucleotide sequence ID" value="NZ_FMSV02000549.1"/>
</dbReference>
<comment type="catalytic activity">
    <reaction evidence="1">
        <text>ATP + protein L-histidine = ADP + protein N-phospho-L-histidine.</text>
        <dbReference type="EC" id="2.7.13.3"/>
    </reaction>
</comment>
<dbReference type="InterPro" id="IPR033417">
    <property type="entry name" value="CHASE8"/>
</dbReference>
<dbReference type="SUPFAM" id="SSF52172">
    <property type="entry name" value="CheY-like"/>
    <property type="match status" value="3"/>
</dbReference>
<sequence length="1519" mass="168181">MSRIRRLFADLSVKRKLVLIIMFSNAIALVASFSFLTFNEIHSLRQAMVRDLSVLAKVIMLNSTASLSFNAKESAVKTLSALSAEPNIIGAVIYDKNGELFATYQKNQNIDFTVPKISPVGHYFSSEHLDLFKDIDLYGERVGSIFIRSDLDPIYTLLKNFALTITLILFVTVLLSLLVSSNLQALFSRPILHLVETAKAVTEKNDYSIRASRYGKDEIGSLVNAFNTMLAQIQDRDRMLAQHRGHLEEQVEKRTHELSAANNMLESSIEDLQQAKEVAEAANRTKSEFLANMSHEIRTPMNAVIGMTGLLLETDLDSEQRDFVETVHNSSDTLLILINDILDFSKIDAGKLELEENPFHLRECMESALDIVTPKVTEKSLELAMLIEPDVPSMLIGDITRLRQILVNLLSNAVKFTSYGEILLIASLKQQHGDKLEVQFVIKDTGIGIPQEGIERLFRAFTQVDASITRRYGGTGLGLAISHHLSALMGGKMWVESEFGQGSSFYFTIVAQADSSLEDKLESSGHDALKGKRILVVDDNAANRRILFLQLQSWGIYPETVVSAQEAMDRLGSLPGFDLAILDMQMPEVDGLTLAKNIHASAKIQNLPLILLTSLGQKADKTTAHLFNAYLTKPVKASHLFEVLTTVLQKCLISTETTVSSGAKHLPKVTDKQDGNTKPAPDTGIDKLDTDEQPHALRLLLVEDNLTNQKVAKLLLKRLGYQADVADNGVRALEALEQQAYDAILMDIQMPEMDGLEASRQINQRMPDARRRPYIIAMTAHAIQGYKEKCLQAGMDDYVTKPIRRDALAAALQRVVQLKRPELSEAFVPAKPALHSKPSRVSTAENKENTPITTDPAVLTATVLQSTEELTGGDREILEELITTFLQSSQQLLEEIQQAEQQQDAVLLNRAAHSLKSSSASLGGSALSALCLYLEKQGKAGNVQGNHQQIKQLQQEYAVLEQVLNSLSQQNSPQSPQSTAPEVQAKPEKAQDESVIIQLEQTIQDNIRMQLGVDEADIIQDLIKTYLETGTQLLQEIRLGVETKQSESLRRAAHTLKSSSANLGAENLAVYCQQMEKAGQQAELETMQQLLPVLEKHYQQTAQALLNIQKKISAESSAHGANDIAVPVETPLETLETPSVTKIDIPAIGAPAIGTMAEQHESRILIVDDQAYDAMLVKNYLDEAGFASIVATNGKEALQCLEDYKPQIVLSDVLMPEMDGFELCRQIKALPDYQLMPVVLVTSLEGRDDRINGIDAGADEFLSKPINREELLARVRSLLRYQQVRKILHQNQQERFKLMFKRYMSPAVVDEVMNHPEKAEHALNDRQNRQNAVVLFADLRSFTAMSESLKPNQVVQLLNEFFSILTEVAYHYDGTIFNMAGDCLLIGFGVPFPMTDATDRALQAALDMQQAFYKASEGWKAIYSGDIGLGIGINKGEMIVGNVGSPNYMNYTVIGDTVNVAARLTGLAGKGEIILSKAVHESMRSLSEALPIDIMEPVALKGKTNPQQLYKVRYHAVSH</sequence>
<evidence type="ECO:0000256" key="18">
    <source>
        <dbReference type="SAM" id="Coils"/>
    </source>
</evidence>
<dbReference type="InterPro" id="IPR036641">
    <property type="entry name" value="HPT_dom_sf"/>
</dbReference>
<dbReference type="EC" id="2.7.13.3" evidence="3"/>
<keyword evidence="7 20" id="KW-0812">Transmembrane</keyword>
<evidence type="ECO:0000259" key="23">
    <source>
        <dbReference type="PROSITE" id="PS50125"/>
    </source>
</evidence>
<evidence type="ECO:0000313" key="26">
    <source>
        <dbReference type="EMBL" id="SEH08402.1"/>
    </source>
</evidence>
<feature type="domain" description="HPt" evidence="25">
    <location>
        <begin position="1015"/>
        <end position="1108"/>
    </location>
</feature>
<dbReference type="SUPFAM" id="SSF55874">
    <property type="entry name" value="ATPase domain of HSP90 chaperone/DNA topoisomerase II/histidine kinase"/>
    <property type="match status" value="1"/>
</dbReference>
<feature type="region of interest" description="Disordered" evidence="19">
    <location>
        <begin position="663"/>
        <end position="689"/>
    </location>
</feature>
<feature type="domain" description="HPt" evidence="25">
    <location>
        <begin position="874"/>
        <end position="967"/>
    </location>
</feature>
<dbReference type="SMART" id="SM00388">
    <property type="entry name" value="HisKA"/>
    <property type="match status" value="1"/>
</dbReference>
<dbReference type="InterPro" id="IPR036890">
    <property type="entry name" value="HATPase_C_sf"/>
</dbReference>
<reference evidence="26 27" key="1">
    <citation type="submission" date="2016-10" db="EMBL/GenBank/DDBJ databases">
        <authorList>
            <person name="de Groot N.N."/>
        </authorList>
    </citation>
    <scope>NUCLEOTIDE SEQUENCE [LARGE SCALE GENOMIC DNA]</scope>
    <source>
        <strain evidence="26">MBHS1</strain>
    </source>
</reference>
<evidence type="ECO:0000256" key="5">
    <source>
        <dbReference type="ARBA" id="ARBA00022553"/>
    </source>
</evidence>
<dbReference type="CDD" id="cd00088">
    <property type="entry name" value="HPT"/>
    <property type="match status" value="1"/>
</dbReference>
<evidence type="ECO:0000256" key="8">
    <source>
        <dbReference type="ARBA" id="ARBA00022741"/>
    </source>
</evidence>
<dbReference type="CDD" id="cd06225">
    <property type="entry name" value="HAMP"/>
    <property type="match status" value="1"/>
</dbReference>
<dbReference type="Pfam" id="PF00211">
    <property type="entry name" value="Guanylate_cyc"/>
    <property type="match status" value="1"/>
</dbReference>
<dbReference type="SUPFAM" id="SSF158472">
    <property type="entry name" value="HAMP domain-like"/>
    <property type="match status" value="1"/>
</dbReference>
<comment type="subcellular location">
    <subcellularLocation>
        <location evidence="2">Cell membrane</location>
        <topology evidence="2">Multi-pass membrane protein</topology>
    </subcellularLocation>
</comment>
<evidence type="ECO:0000259" key="24">
    <source>
        <dbReference type="PROSITE" id="PS50885"/>
    </source>
</evidence>
<keyword evidence="13 20" id="KW-0472">Membrane</keyword>
<dbReference type="PROSITE" id="PS50894">
    <property type="entry name" value="HPT"/>
    <property type="match status" value="2"/>
</dbReference>
<keyword evidence="11 20" id="KW-1133">Transmembrane helix</keyword>
<dbReference type="PANTHER" id="PTHR45339">
    <property type="entry name" value="HYBRID SIGNAL TRANSDUCTION HISTIDINE KINASE J"/>
    <property type="match status" value="1"/>
</dbReference>
<dbReference type="PRINTS" id="PR00344">
    <property type="entry name" value="BCTRLSENSOR"/>
</dbReference>
<dbReference type="CDD" id="cd07302">
    <property type="entry name" value="CHD"/>
    <property type="match status" value="1"/>
</dbReference>
<feature type="modified residue" description="Phosphohistidine" evidence="16">
    <location>
        <position position="1054"/>
    </location>
</feature>
<feature type="domain" description="Response regulatory" evidence="22">
    <location>
        <begin position="1163"/>
        <end position="1279"/>
    </location>
</feature>
<evidence type="ECO:0000256" key="3">
    <source>
        <dbReference type="ARBA" id="ARBA00012438"/>
    </source>
</evidence>
<feature type="modified residue" description="4-aspartylphosphate" evidence="17">
    <location>
        <position position="583"/>
    </location>
</feature>
<dbReference type="FunFam" id="3.30.565.10:FF:000010">
    <property type="entry name" value="Sensor histidine kinase RcsC"/>
    <property type="match status" value="1"/>
</dbReference>
<evidence type="ECO:0000256" key="7">
    <source>
        <dbReference type="ARBA" id="ARBA00022692"/>
    </source>
</evidence>
<keyword evidence="9 26" id="KW-0418">Kinase</keyword>
<keyword evidence="8" id="KW-0547">Nucleotide-binding</keyword>
<evidence type="ECO:0000256" key="10">
    <source>
        <dbReference type="ARBA" id="ARBA00022840"/>
    </source>
</evidence>
<dbReference type="Gene3D" id="1.20.120.160">
    <property type="entry name" value="HPT domain"/>
    <property type="match status" value="2"/>
</dbReference>
<evidence type="ECO:0000256" key="14">
    <source>
        <dbReference type="ARBA" id="ARBA00064003"/>
    </source>
</evidence>
<dbReference type="Pfam" id="PF02518">
    <property type="entry name" value="HATPase_c"/>
    <property type="match status" value="1"/>
</dbReference>
<dbReference type="GO" id="GO:0000155">
    <property type="term" value="F:phosphorelay sensor kinase activity"/>
    <property type="evidence" value="ECO:0007669"/>
    <property type="project" value="InterPro"/>
</dbReference>
<feature type="transmembrane region" description="Helical" evidence="20">
    <location>
        <begin position="157"/>
        <end position="179"/>
    </location>
</feature>
<dbReference type="CDD" id="cd16922">
    <property type="entry name" value="HATPase_EvgS-ArcB-TorS-like"/>
    <property type="match status" value="1"/>
</dbReference>
<evidence type="ECO:0000256" key="9">
    <source>
        <dbReference type="ARBA" id="ARBA00022777"/>
    </source>
</evidence>
<feature type="compositionally biased region" description="Low complexity" evidence="19">
    <location>
        <begin position="968"/>
        <end position="978"/>
    </location>
</feature>
<dbReference type="PROSITE" id="PS50110">
    <property type="entry name" value="RESPONSE_REGULATORY"/>
    <property type="match status" value="3"/>
</dbReference>
<dbReference type="Pfam" id="PF17152">
    <property type="entry name" value="CHASE8"/>
    <property type="match status" value="1"/>
</dbReference>
<feature type="domain" description="Histidine kinase" evidence="21">
    <location>
        <begin position="292"/>
        <end position="513"/>
    </location>
</feature>
<dbReference type="Proteomes" id="UP000236724">
    <property type="component" value="Unassembled WGS sequence"/>
</dbReference>
<evidence type="ECO:0000256" key="1">
    <source>
        <dbReference type="ARBA" id="ARBA00000085"/>
    </source>
</evidence>
<dbReference type="SMART" id="SM00073">
    <property type="entry name" value="HPT"/>
    <property type="match status" value="2"/>
</dbReference>
<dbReference type="FunFam" id="1.10.287.130:FF:000002">
    <property type="entry name" value="Two-component osmosensing histidine kinase"/>
    <property type="match status" value="1"/>
</dbReference>
<dbReference type="SUPFAM" id="SSF47384">
    <property type="entry name" value="Homodimeric domain of signal transducing histidine kinase"/>
    <property type="match status" value="1"/>
</dbReference>
<feature type="modified residue" description="Phosphohistidine" evidence="16">
    <location>
        <position position="913"/>
    </location>
</feature>
<dbReference type="CDD" id="cd17546">
    <property type="entry name" value="REC_hyHK_CKI1_RcsC-like"/>
    <property type="match status" value="2"/>
</dbReference>
<dbReference type="SUPFAM" id="SSF55073">
    <property type="entry name" value="Nucleotide cyclase"/>
    <property type="match status" value="1"/>
</dbReference>
<feature type="transmembrane region" description="Helical" evidence="20">
    <location>
        <begin position="17"/>
        <end position="38"/>
    </location>
</feature>
<dbReference type="SUPFAM" id="SSF47226">
    <property type="entry name" value="Histidine-containing phosphotransfer domain, HPT domain"/>
    <property type="match status" value="2"/>
</dbReference>
<evidence type="ECO:0000256" key="11">
    <source>
        <dbReference type="ARBA" id="ARBA00022989"/>
    </source>
</evidence>
<feature type="domain" description="Guanylate cyclase" evidence="23">
    <location>
        <begin position="1333"/>
        <end position="1465"/>
    </location>
</feature>
<dbReference type="InterPro" id="IPR003661">
    <property type="entry name" value="HisK_dim/P_dom"/>
</dbReference>
<evidence type="ECO:0000256" key="15">
    <source>
        <dbReference type="ARBA" id="ARBA00068150"/>
    </source>
</evidence>
<evidence type="ECO:0000256" key="2">
    <source>
        <dbReference type="ARBA" id="ARBA00004651"/>
    </source>
</evidence>
<dbReference type="Pfam" id="PF00072">
    <property type="entry name" value="Response_reg"/>
    <property type="match status" value="3"/>
</dbReference>
<evidence type="ECO:0000259" key="22">
    <source>
        <dbReference type="PROSITE" id="PS50110"/>
    </source>
</evidence>
<dbReference type="Gene3D" id="3.40.50.2300">
    <property type="match status" value="3"/>
</dbReference>
<evidence type="ECO:0000313" key="27">
    <source>
        <dbReference type="Proteomes" id="UP000236724"/>
    </source>
</evidence>
<feature type="domain" description="Response regulatory" evidence="22">
    <location>
        <begin position="698"/>
        <end position="816"/>
    </location>
</feature>
<dbReference type="SMART" id="SM00304">
    <property type="entry name" value="HAMP"/>
    <property type="match status" value="1"/>
</dbReference>
<dbReference type="Gene3D" id="3.30.70.1230">
    <property type="entry name" value="Nucleotide cyclase"/>
    <property type="match status" value="1"/>
</dbReference>
<evidence type="ECO:0000259" key="21">
    <source>
        <dbReference type="PROSITE" id="PS50109"/>
    </source>
</evidence>
<dbReference type="InterPro" id="IPR008207">
    <property type="entry name" value="Sig_transdc_His_kin_Hpt_dom"/>
</dbReference>
<keyword evidence="10" id="KW-0067">ATP-binding</keyword>
<dbReference type="InterPro" id="IPR036097">
    <property type="entry name" value="HisK_dim/P_sf"/>
</dbReference>
<dbReference type="PANTHER" id="PTHR45339:SF1">
    <property type="entry name" value="HYBRID SIGNAL TRANSDUCTION HISTIDINE KINASE J"/>
    <property type="match status" value="1"/>
</dbReference>
<dbReference type="InterPro" id="IPR003660">
    <property type="entry name" value="HAMP_dom"/>
</dbReference>
<dbReference type="InterPro" id="IPR011006">
    <property type="entry name" value="CheY-like_superfamily"/>
</dbReference>
<dbReference type="InterPro" id="IPR001054">
    <property type="entry name" value="A/G_cyclase"/>
</dbReference>
<keyword evidence="5 17" id="KW-0597">Phosphoprotein</keyword>
<protein>
    <recommendedName>
        <fullName evidence="15">Sensory/regulatory protein RpfC</fullName>
        <ecNumber evidence="3">2.7.13.3</ecNumber>
    </recommendedName>
</protein>
<dbReference type="SMART" id="SM00448">
    <property type="entry name" value="REC"/>
    <property type="match status" value="3"/>
</dbReference>
<evidence type="ECO:0000256" key="4">
    <source>
        <dbReference type="ARBA" id="ARBA00022475"/>
    </source>
</evidence>
<feature type="coiled-coil region" evidence="18">
    <location>
        <begin position="258"/>
        <end position="292"/>
    </location>
</feature>
<feature type="domain" description="HAMP" evidence="24">
    <location>
        <begin position="185"/>
        <end position="238"/>
    </location>
</feature>
<gene>
    <name evidence="26" type="primary">barA_13</name>
    <name evidence="26" type="ORF">MBHS_04294</name>
</gene>
<feature type="modified residue" description="4-aspartylphosphate" evidence="17">
    <location>
        <position position="1212"/>
    </location>
</feature>
<dbReference type="GO" id="GO:0004016">
    <property type="term" value="F:adenylate cyclase activity"/>
    <property type="evidence" value="ECO:0007669"/>
    <property type="project" value="UniProtKB-ARBA"/>
</dbReference>
<keyword evidence="4" id="KW-1003">Cell membrane</keyword>
<dbReference type="Pfam" id="PF00512">
    <property type="entry name" value="HisKA"/>
    <property type="match status" value="1"/>
</dbReference>
<dbReference type="InterPro" id="IPR005467">
    <property type="entry name" value="His_kinase_dom"/>
</dbReference>
<dbReference type="InterPro" id="IPR001789">
    <property type="entry name" value="Sig_transdc_resp-reg_receiver"/>
</dbReference>
<dbReference type="GO" id="GO:0005524">
    <property type="term" value="F:ATP binding"/>
    <property type="evidence" value="ECO:0007669"/>
    <property type="project" value="UniProtKB-KW"/>
</dbReference>
<dbReference type="PROSITE" id="PS50885">
    <property type="entry name" value="HAMP"/>
    <property type="match status" value="1"/>
</dbReference>
<dbReference type="Gene3D" id="1.10.287.130">
    <property type="match status" value="1"/>
</dbReference>
<feature type="region of interest" description="Disordered" evidence="19">
    <location>
        <begin position="968"/>
        <end position="991"/>
    </location>
</feature>
<keyword evidence="27" id="KW-1185">Reference proteome</keyword>
<dbReference type="OrthoDB" id="5618806at2"/>
<keyword evidence="6 26" id="KW-0808">Transferase</keyword>
<keyword evidence="18" id="KW-0175">Coiled coil</keyword>
<dbReference type="SMART" id="SM00044">
    <property type="entry name" value="CYCc"/>
    <property type="match status" value="1"/>
</dbReference>
<dbReference type="InterPro" id="IPR004358">
    <property type="entry name" value="Sig_transdc_His_kin-like_C"/>
</dbReference>
<dbReference type="EMBL" id="FMSV02000549">
    <property type="protein sequence ID" value="SEH08402.1"/>
    <property type="molecule type" value="Genomic_DNA"/>
</dbReference>
<evidence type="ECO:0000256" key="6">
    <source>
        <dbReference type="ARBA" id="ARBA00022679"/>
    </source>
</evidence>
<feature type="domain" description="Response regulatory" evidence="22">
    <location>
        <begin position="533"/>
        <end position="648"/>
    </location>
</feature>
<evidence type="ECO:0000256" key="12">
    <source>
        <dbReference type="ARBA" id="ARBA00023012"/>
    </source>
</evidence>
<dbReference type="GO" id="GO:0005886">
    <property type="term" value="C:plasma membrane"/>
    <property type="evidence" value="ECO:0007669"/>
    <property type="project" value="UniProtKB-SubCell"/>
</dbReference>
<dbReference type="Gene3D" id="3.30.565.10">
    <property type="entry name" value="Histidine kinase-like ATPase, C-terminal domain"/>
    <property type="match status" value="1"/>
</dbReference>
<evidence type="ECO:0000256" key="19">
    <source>
        <dbReference type="SAM" id="MobiDB-lite"/>
    </source>
</evidence>
<dbReference type="PROSITE" id="PS50109">
    <property type="entry name" value="HIS_KIN"/>
    <property type="match status" value="1"/>
</dbReference>
<name>A0A1H6FEA4_9GAMM</name>
<comment type="subunit">
    <text evidence="14">At low DSF concentrations, interacts with RpfF.</text>
</comment>
<dbReference type="PROSITE" id="PS50125">
    <property type="entry name" value="GUANYLATE_CYCLASE_2"/>
    <property type="match status" value="1"/>
</dbReference>
<dbReference type="Pfam" id="PF01627">
    <property type="entry name" value="Hpt"/>
    <property type="match status" value="2"/>
</dbReference>
<dbReference type="GO" id="GO:0009190">
    <property type="term" value="P:cyclic nucleotide biosynthetic process"/>
    <property type="evidence" value="ECO:0007669"/>
    <property type="project" value="InterPro"/>
</dbReference>
<feature type="modified residue" description="4-aspartylphosphate" evidence="17">
    <location>
        <position position="747"/>
    </location>
</feature>
<dbReference type="InterPro" id="IPR003594">
    <property type="entry name" value="HATPase_dom"/>
</dbReference>
<organism evidence="26 27">
    <name type="scientific">Candidatus Venteria ishoeyi</name>
    <dbReference type="NCBI Taxonomy" id="1899563"/>
    <lineage>
        <taxon>Bacteria</taxon>
        <taxon>Pseudomonadati</taxon>
        <taxon>Pseudomonadota</taxon>
        <taxon>Gammaproteobacteria</taxon>
        <taxon>Thiotrichales</taxon>
        <taxon>Thiotrichaceae</taxon>
        <taxon>Venteria</taxon>
    </lineage>
</organism>
<keyword evidence="12" id="KW-0902">Two-component regulatory system</keyword>
<dbReference type="SMART" id="SM00387">
    <property type="entry name" value="HATPase_c"/>
    <property type="match status" value="1"/>
</dbReference>
<evidence type="ECO:0000256" key="17">
    <source>
        <dbReference type="PROSITE-ProRule" id="PRU00169"/>
    </source>
</evidence>
<accession>A0A1H6FEA4</accession>
<evidence type="ECO:0000259" key="25">
    <source>
        <dbReference type="PROSITE" id="PS50894"/>
    </source>
</evidence>
<evidence type="ECO:0000256" key="16">
    <source>
        <dbReference type="PROSITE-ProRule" id="PRU00110"/>
    </source>
</evidence>
<feature type="coiled-coil region" evidence="18">
    <location>
        <begin position="882"/>
        <end position="909"/>
    </location>
</feature>